<evidence type="ECO:0000256" key="4">
    <source>
        <dbReference type="ARBA" id="ARBA00023054"/>
    </source>
</evidence>
<evidence type="ECO:0000256" key="1">
    <source>
        <dbReference type="ARBA" id="ARBA00004342"/>
    </source>
</evidence>
<gene>
    <name evidence="9" type="primary">LOC108886025</name>
</gene>
<feature type="compositionally biased region" description="Basic and acidic residues" evidence="7">
    <location>
        <begin position="1016"/>
        <end position="1029"/>
    </location>
</feature>
<dbReference type="Pfam" id="PF03285">
    <property type="entry name" value="Paralemmin"/>
    <property type="match status" value="1"/>
</dbReference>
<evidence type="ECO:0000256" key="6">
    <source>
        <dbReference type="ARBA" id="ARBA00023288"/>
    </source>
</evidence>
<evidence type="ECO:0000256" key="3">
    <source>
        <dbReference type="ARBA" id="ARBA00022553"/>
    </source>
</evidence>
<accession>A0AAJ8DS08</accession>
<comment type="subcellular location">
    <subcellularLocation>
        <location evidence="1">Cell membrane</location>
        <topology evidence="1">Lipid-anchor</topology>
        <orientation evidence="1">Cytoplasmic side</orientation>
    </subcellularLocation>
</comment>
<feature type="region of interest" description="Disordered" evidence="7">
    <location>
        <begin position="1174"/>
        <end position="1279"/>
    </location>
</feature>
<feature type="compositionally biased region" description="Polar residues" evidence="7">
    <location>
        <begin position="746"/>
        <end position="759"/>
    </location>
</feature>
<dbReference type="PANTHER" id="PTHR10498:SF10">
    <property type="entry name" value="PALM2 AND AKAP2 FUSION-RELATED"/>
    <property type="match status" value="1"/>
</dbReference>
<sequence length="1369" mass="149493">MSDTPLQRNGTATAPMSCEEAQLHKERLQALAEKRKRQAEIEDKRSQLDDLVLQLQHLKSKAMRERWLLQGMGVEEEEARRKQLEQDEEQGKSLEDMIHRLESEIGALESEESQISAKEQVLRERLKETERSIEDLQKSLMTQDGDATCCMSTPLSDCTDPDPDHLVLATQPRTGPPASGEHAIPRPAMFAMEINVQHDPQTGEQRILSANRVSPLDAASRGVKVYDDGRKVVYEVTSSGGVSTTTVENGWSSAQVDQLIQRAARPVVRGGDGGRGQVMMTPAAPQAYVSPADVDDLSPPSCAPPSIPSSPPAQVTLQRETRLGMMPPSAPVTTQPGSSAHLGNELTSPPQASTEHPITMVFLGYQDVEDTSESRRLLGFDGAVKAEVVLIDEDDEKSLREKTVTDLSVIDGTAADLVSGRPATSEAASTELSSDGREPDSTSSPPANTDANTAPPPGLTPATGYSQKPEVVLTTANGYQAPIPTRHPHTAMKLWRAAEDVSDTIPRERALKSVSFQESVSVITDRPATMELESQQIQHGCLSSPSNRAHSAAGVKVETPDSEVVQEIRYLDQVLDAASETPTNGNSSPLEHTKAISIDGTSPSICVSASSPVNHQPIIVEGQRQTTFVHQEDSALRTNGHVQGEETGRSRAKFELRAFHEERRPAKLFSPGEEQKVRVTRRRPSEEVQELERERQELIRDQAVKKNPGIAQRWWNPPQEVPLEEQLDAEQLESLKKYQERKQQRQNHSYTHTQSQMSGPPTMVTFDPELTRSEDIVEKQIDFSSARKQFLQGEATKKDVAPQIYSAKPFSKSRASQGSSDIVAETGESHVTWSDEGIAGEFTCARAVMTILREEEEGKGHFHPSFHPEESDSGLDELSVRSQDTTLFSLDNVSDSGASLPPTPLPLTPVSPPTPQPTTPVNGQTSGSPTEDELEYHAGVLVQNAIQNALAAQNGGDWQPSDLNSSQLSAPVSPSSVSTSSPVPVSFSPVSSGGAPSLQSPISSPALSNPSPQPERQPEVRVVFREKPSESQQAPPQQRASSPAQQPQLETPSPPPSQPVSPPQRPKEGGPRIKIQSSYARALASSTPAPPPAPAPASAAPVPRPTPVYRPPSPPSPEKQEFSYFSKYSEAAELRSTAAATRGPEVEAASGPFRLRSKKQRTLSMIEEEIRAAQQREEELKKQREAQPVVIVRPSSTSGSGHGPVRTGMRQTTISPADKMKSNSLPTRLSLTARTAPGKIEKIRPAPPVSPSPSEGALSDAGSEDSGGSRPKNFMQTLMEDYETHKVKRREKMEDNSYARLLLANEVTTEVLEATRVTRRKSDMALKWEAGIYANEEGEEEEEERRRRRRRKRRRRSKQLLSETVKGLS</sequence>
<feature type="compositionally biased region" description="Pro residues" evidence="7">
    <location>
        <begin position="1102"/>
        <end position="1117"/>
    </location>
</feature>
<evidence type="ECO:0000256" key="5">
    <source>
        <dbReference type="ARBA" id="ARBA00023136"/>
    </source>
</evidence>
<feature type="compositionally biased region" description="Pro residues" evidence="7">
    <location>
        <begin position="901"/>
        <end position="918"/>
    </location>
</feature>
<feature type="compositionally biased region" description="Basic and acidic residues" evidence="7">
    <location>
        <begin position="1174"/>
        <end position="1185"/>
    </location>
</feature>
<dbReference type="GO" id="GO:0008360">
    <property type="term" value="P:regulation of cell shape"/>
    <property type="evidence" value="ECO:0007669"/>
    <property type="project" value="InterPro"/>
</dbReference>
<dbReference type="InterPro" id="IPR004965">
    <property type="entry name" value="Paralemmin"/>
</dbReference>
<keyword evidence="4" id="KW-0175">Coiled coil</keyword>
<feature type="compositionally biased region" description="Polar residues" evidence="7">
    <location>
        <begin position="997"/>
        <end position="1010"/>
    </location>
</feature>
<dbReference type="PANTHER" id="PTHR10498">
    <property type="entry name" value="PARALEMMIN-RELATED"/>
    <property type="match status" value="1"/>
</dbReference>
<feature type="compositionally biased region" description="Polar residues" evidence="7">
    <location>
        <begin position="1222"/>
        <end position="1233"/>
    </location>
</feature>
<feature type="region of interest" description="Disordered" evidence="7">
    <location>
        <begin position="291"/>
        <end position="354"/>
    </location>
</feature>
<feature type="region of interest" description="Disordered" evidence="7">
    <location>
        <begin position="890"/>
        <end position="931"/>
    </location>
</feature>
<dbReference type="RefSeq" id="XP_050928784.1">
    <property type="nucleotide sequence ID" value="XM_051072827.1"/>
</dbReference>
<keyword evidence="3" id="KW-0597">Phosphoprotein</keyword>
<feature type="compositionally biased region" description="Pro residues" evidence="7">
    <location>
        <begin position="1052"/>
        <end position="1064"/>
    </location>
</feature>
<feature type="compositionally biased region" description="Basic and acidic residues" evidence="7">
    <location>
        <begin position="858"/>
        <end position="870"/>
    </location>
</feature>
<feature type="compositionally biased region" description="Basic residues" evidence="7">
    <location>
        <begin position="1346"/>
        <end position="1358"/>
    </location>
</feature>
<dbReference type="GO" id="GO:0005886">
    <property type="term" value="C:plasma membrane"/>
    <property type="evidence" value="ECO:0007669"/>
    <property type="project" value="UniProtKB-SubCell"/>
</dbReference>
<organism evidence="8 9">
    <name type="scientific">Lates calcarifer</name>
    <name type="common">Barramundi</name>
    <name type="synonym">Holocentrus calcarifer</name>
    <dbReference type="NCBI Taxonomy" id="8187"/>
    <lineage>
        <taxon>Eukaryota</taxon>
        <taxon>Metazoa</taxon>
        <taxon>Chordata</taxon>
        <taxon>Craniata</taxon>
        <taxon>Vertebrata</taxon>
        <taxon>Euteleostomi</taxon>
        <taxon>Actinopterygii</taxon>
        <taxon>Neopterygii</taxon>
        <taxon>Teleostei</taxon>
        <taxon>Neoteleostei</taxon>
        <taxon>Acanthomorphata</taxon>
        <taxon>Carangaria</taxon>
        <taxon>Carangaria incertae sedis</taxon>
        <taxon>Centropomidae</taxon>
        <taxon>Lates</taxon>
    </lineage>
</organism>
<protein>
    <submittedName>
        <fullName evidence="9">A-kinase anchor protein 2 isoform X1</fullName>
    </submittedName>
</protein>
<reference evidence="9" key="1">
    <citation type="submission" date="2025-08" db="UniProtKB">
        <authorList>
            <consortium name="RefSeq"/>
        </authorList>
    </citation>
    <scope>IDENTIFICATION</scope>
    <source>
        <tissue evidence="9">Brain</tissue>
    </source>
</reference>
<keyword evidence="2" id="KW-1003">Cell membrane</keyword>
<evidence type="ECO:0000313" key="8">
    <source>
        <dbReference type="Proteomes" id="UP000694890"/>
    </source>
</evidence>
<dbReference type="Proteomes" id="UP000694890">
    <property type="component" value="Linkage group LG9"/>
</dbReference>
<keyword evidence="6" id="KW-0449">Lipoprotein</keyword>
<feature type="region of interest" description="Disordered" evidence="7">
    <location>
        <begin position="858"/>
        <end position="877"/>
    </location>
</feature>
<feature type="compositionally biased region" description="Low complexity" evidence="7">
    <location>
        <begin position="1030"/>
        <end position="1051"/>
    </location>
</feature>
<feature type="region of interest" description="Disordered" evidence="7">
    <location>
        <begin position="956"/>
        <end position="1160"/>
    </location>
</feature>
<feature type="region of interest" description="Disordered" evidence="7">
    <location>
        <begin position="738"/>
        <end position="761"/>
    </location>
</feature>
<feature type="compositionally biased region" description="Polar residues" evidence="7">
    <location>
        <begin position="1"/>
        <end position="14"/>
    </location>
</feature>
<dbReference type="GeneID" id="108886025"/>
<proteinExistence type="predicted"/>
<evidence type="ECO:0000313" key="9">
    <source>
        <dbReference type="RefSeq" id="XP_050928784.1"/>
    </source>
</evidence>
<feature type="compositionally biased region" description="Polar residues" evidence="7">
    <location>
        <begin position="345"/>
        <end position="354"/>
    </location>
</feature>
<feature type="compositionally biased region" description="Low complexity" evidence="7">
    <location>
        <begin position="965"/>
        <end position="992"/>
    </location>
</feature>
<feature type="region of interest" description="Disordered" evidence="7">
    <location>
        <begin position="418"/>
        <end position="465"/>
    </location>
</feature>
<feature type="region of interest" description="Disordered" evidence="7">
    <location>
        <begin position="1331"/>
        <end position="1369"/>
    </location>
</feature>
<feature type="compositionally biased region" description="Low complexity" evidence="7">
    <location>
        <begin position="423"/>
        <end position="433"/>
    </location>
</feature>
<name>A0AAJ8DS08_LATCA</name>
<feature type="region of interest" description="Disordered" evidence="7">
    <location>
        <begin position="1"/>
        <end position="22"/>
    </location>
</feature>
<evidence type="ECO:0000256" key="7">
    <source>
        <dbReference type="SAM" id="MobiDB-lite"/>
    </source>
</evidence>
<keyword evidence="5" id="KW-0472">Membrane</keyword>
<evidence type="ECO:0000256" key="2">
    <source>
        <dbReference type="ARBA" id="ARBA00022475"/>
    </source>
</evidence>
<feature type="compositionally biased region" description="Pro residues" evidence="7">
    <location>
        <begin position="301"/>
        <end position="311"/>
    </location>
</feature>